<evidence type="ECO:0000256" key="1">
    <source>
        <dbReference type="SAM" id="MobiDB-lite"/>
    </source>
</evidence>
<comment type="caution">
    <text evidence="2">The sequence shown here is derived from an EMBL/GenBank/DDBJ whole genome shotgun (WGS) entry which is preliminary data.</text>
</comment>
<sequence>MSPPGTFPYRPSNSGTPCPEPNWTFFKTQTSTRLDRVGRADLIIRRRRENGLPSLGDSRDA</sequence>
<dbReference type="Proteomes" id="UP000031971">
    <property type="component" value="Unassembled WGS sequence"/>
</dbReference>
<feature type="region of interest" description="Disordered" evidence="1">
    <location>
        <begin position="1"/>
        <end position="20"/>
    </location>
</feature>
<evidence type="ECO:0000313" key="3">
    <source>
        <dbReference type="Proteomes" id="UP000031971"/>
    </source>
</evidence>
<dbReference type="STRING" id="272627.CCC_00701"/>
<name>A0A0C2YSG3_PARME</name>
<dbReference type="EMBL" id="JXSL01000030">
    <property type="protein sequence ID" value="KIL97640.1"/>
    <property type="molecule type" value="Genomic_DNA"/>
</dbReference>
<gene>
    <name evidence="2" type="ORF">CCC_00701</name>
</gene>
<organism evidence="2 3">
    <name type="scientific">Paramagnetospirillum magnetotacticum MS-1</name>
    <dbReference type="NCBI Taxonomy" id="272627"/>
    <lineage>
        <taxon>Bacteria</taxon>
        <taxon>Pseudomonadati</taxon>
        <taxon>Pseudomonadota</taxon>
        <taxon>Alphaproteobacteria</taxon>
        <taxon>Rhodospirillales</taxon>
        <taxon>Magnetospirillaceae</taxon>
        <taxon>Paramagnetospirillum</taxon>
    </lineage>
</organism>
<accession>A0A0C2YSG3</accession>
<protein>
    <submittedName>
        <fullName evidence="2">Uncharacterized protein</fullName>
    </submittedName>
</protein>
<dbReference type="AlphaFoldDB" id="A0A0C2YSG3"/>
<evidence type="ECO:0000313" key="2">
    <source>
        <dbReference type="EMBL" id="KIL97640.1"/>
    </source>
</evidence>
<proteinExistence type="predicted"/>
<reference evidence="2 3" key="1">
    <citation type="submission" date="2015-01" db="EMBL/GenBank/DDBJ databases">
        <title>Genome Sequence of Magnetospirillum magnetotacticum Strain MS-1.</title>
        <authorList>
            <person name="Marinov G.K."/>
            <person name="Smalley M.D."/>
            <person name="DeSalvo G."/>
        </authorList>
    </citation>
    <scope>NUCLEOTIDE SEQUENCE [LARGE SCALE GENOMIC DNA]</scope>
    <source>
        <strain evidence="2 3">MS-1</strain>
    </source>
</reference>
<keyword evidence="3" id="KW-1185">Reference proteome</keyword>